<evidence type="ECO:0000259" key="9">
    <source>
        <dbReference type="Pfam" id="PF05922"/>
    </source>
</evidence>
<keyword evidence="7" id="KW-0732">Signal</keyword>
<evidence type="ECO:0000259" key="8">
    <source>
        <dbReference type="Pfam" id="PF00082"/>
    </source>
</evidence>
<dbReference type="RefSeq" id="WP_344642475.1">
    <property type="nucleotide sequence ID" value="NZ_BAAASS010000002.1"/>
</dbReference>
<dbReference type="PROSITE" id="PS00136">
    <property type="entry name" value="SUBTILASE_ASP"/>
    <property type="match status" value="1"/>
</dbReference>
<evidence type="ECO:0000256" key="4">
    <source>
        <dbReference type="ARBA" id="ARBA00022825"/>
    </source>
</evidence>
<dbReference type="InterPro" id="IPR034193">
    <property type="entry name" value="PCSK9_ProteinaseK-like"/>
</dbReference>
<accession>A0ABW0DFC2</accession>
<comment type="caution">
    <text evidence="10">The sequence shown here is derived from an EMBL/GenBank/DDBJ whole genome shotgun (WGS) entry which is preliminary data.</text>
</comment>
<evidence type="ECO:0000256" key="5">
    <source>
        <dbReference type="PROSITE-ProRule" id="PRU01240"/>
    </source>
</evidence>
<dbReference type="PRINTS" id="PR00723">
    <property type="entry name" value="SUBTILISIN"/>
</dbReference>
<dbReference type="Gene3D" id="3.30.70.80">
    <property type="entry name" value="Peptidase S8 propeptide/proteinase inhibitor I9"/>
    <property type="match status" value="1"/>
</dbReference>
<dbReference type="Pfam" id="PF05922">
    <property type="entry name" value="Inhibitor_I9"/>
    <property type="match status" value="1"/>
</dbReference>
<dbReference type="InterPro" id="IPR023827">
    <property type="entry name" value="Peptidase_S8_Asp-AS"/>
</dbReference>
<dbReference type="InterPro" id="IPR036852">
    <property type="entry name" value="Peptidase_S8/S53_dom_sf"/>
</dbReference>
<gene>
    <name evidence="10" type="ORF">ACFPN6_26995</name>
</gene>
<evidence type="ECO:0000313" key="11">
    <source>
        <dbReference type="Proteomes" id="UP001596156"/>
    </source>
</evidence>
<dbReference type="PROSITE" id="PS00138">
    <property type="entry name" value="SUBTILASE_SER"/>
    <property type="match status" value="1"/>
</dbReference>
<protein>
    <submittedName>
        <fullName evidence="10">S8 family peptidase</fullName>
        <ecNumber evidence="10">3.4.-.-</ecNumber>
    </submittedName>
</protein>
<evidence type="ECO:0000256" key="2">
    <source>
        <dbReference type="ARBA" id="ARBA00022670"/>
    </source>
</evidence>
<comment type="similarity">
    <text evidence="1 5 6">Belongs to the peptidase S8 family.</text>
</comment>
<dbReference type="InterPro" id="IPR010259">
    <property type="entry name" value="S8pro/Inhibitor_I9"/>
</dbReference>
<keyword evidence="2 5" id="KW-0645">Protease</keyword>
<dbReference type="InterPro" id="IPR023828">
    <property type="entry name" value="Peptidase_S8_Ser-AS"/>
</dbReference>
<dbReference type="InterPro" id="IPR050131">
    <property type="entry name" value="Peptidase_S8_subtilisin-like"/>
</dbReference>
<dbReference type="SUPFAM" id="SSF54897">
    <property type="entry name" value="Protease propeptides/inhibitors"/>
    <property type="match status" value="1"/>
</dbReference>
<dbReference type="Gene3D" id="3.40.50.200">
    <property type="entry name" value="Peptidase S8/S53 domain"/>
    <property type="match status" value="1"/>
</dbReference>
<dbReference type="PANTHER" id="PTHR43806:SF11">
    <property type="entry name" value="CEREVISIN-RELATED"/>
    <property type="match status" value="1"/>
</dbReference>
<name>A0ABW0DFC2_STRFI</name>
<evidence type="ECO:0000256" key="7">
    <source>
        <dbReference type="SAM" id="SignalP"/>
    </source>
</evidence>
<feature type="active site" description="Charge relay system" evidence="5">
    <location>
        <position position="155"/>
    </location>
</feature>
<evidence type="ECO:0000256" key="1">
    <source>
        <dbReference type="ARBA" id="ARBA00011073"/>
    </source>
</evidence>
<dbReference type="EMBL" id="JBHSKL010000037">
    <property type="protein sequence ID" value="MFC5228152.1"/>
    <property type="molecule type" value="Genomic_DNA"/>
</dbReference>
<sequence>MRSPARSLRVLIPTAALAAGLLAAAPAHSADRSDIRLAPTATAISDGWIAVLKDTPQASVRSASEDLAEKYDGTLTHVYRSSVRGFAAKMTAAQAQRLATDPRVAYVEQDARVRINATQSNATWGLDRIDQRQLPLDGSYTYNTTASNVRVYVIDTGVRVTHSEFGGRASIGTDTIGDGQNGNDCNGHGTHVAGTTAGSTYGVAKAASIIGVRVLDCQGSGTISGVVAGVDWVTANAVKPAVANMSLGGGANSTLDAAVQNSIASGVSYAVAAGNGNQGGKAQDACKYSPARVPEALTVGATDKTDTKASWSNYGTCLDLFAPGVGITAAWNTGDTATNTISGTSMATPHVAGAAALYLADHPSATPAQVSDALTANATTGVVKSAGTGSPNKLLYSLF</sequence>
<dbReference type="InterPro" id="IPR000209">
    <property type="entry name" value="Peptidase_S8/S53_dom"/>
</dbReference>
<feature type="signal peptide" evidence="7">
    <location>
        <begin position="1"/>
        <end position="29"/>
    </location>
</feature>
<dbReference type="Pfam" id="PF00082">
    <property type="entry name" value="Peptidase_S8"/>
    <property type="match status" value="1"/>
</dbReference>
<keyword evidence="11" id="KW-1185">Reference proteome</keyword>
<proteinExistence type="inferred from homology"/>
<reference evidence="11" key="1">
    <citation type="journal article" date="2019" name="Int. J. Syst. Evol. Microbiol.">
        <title>The Global Catalogue of Microorganisms (GCM) 10K type strain sequencing project: providing services to taxonomists for standard genome sequencing and annotation.</title>
        <authorList>
            <consortium name="The Broad Institute Genomics Platform"/>
            <consortium name="The Broad Institute Genome Sequencing Center for Infectious Disease"/>
            <person name="Wu L."/>
            <person name="Ma J."/>
        </authorList>
    </citation>
    <scope>NUCLEOTIDE SEQUENCE [LARGE SCALE GENOMIC DNA]</scope>
    <source>
        <strain evidence="11">CCM 8479</strain>
    </source>
</reference>
<organism evidence="10 11">
    <name type="scientific">Streptomyces fimbriatus</name>
    <dbReference type="NCBI Taxonomy" id="68197"/>
    <lineage>
        <taxon>Bacteria</taxon>
        <taxon>Bacillati</taxon>
        <taxon>Actinomycetota</taxon>
        <taxon>Actinomycetes</taxon>
        <taxon>Kitasatosporales</taxon>
        <taxon>Streptomycetaceae</taxon>
        <taxon>Streptomyces</taxon>
    </lineage>
</organism>
<dbReference type="InterPro" id="IPR015500">
    <property type="entry name" value="Peptidase_S8_subtilisin-rel"/>
</dbReference>
<dbReference type="Proteomes" id="UP001596156">
    <property type="component" value="Unassembled WGS sequence"/>
</dbReference>
<feature type="domain" description="Inhibitor I9" evidence="9">
    <location>
        <begin position="62"/>
        <end position="115"/>
    </location>
</feature>
<dbReference type="EC" id="3.4.-.-" evidence="10"/>
<feature type="chain" id="PRO_5045613917" evidence="7">
    <location>
        <begin position="30"/>
        <end position="399"/>
    </location>
</feature>
<dbReference type="InterPro" id="IPR037045">
    <property type="entry name" value="S8pro/Inhibitor_I9_sf"/>
</dbReference>
<evidence type="ECO:0000313" key="10">
    <source>
        <dbReference type="EMBL" id="MFC5228152.1"/>
    </source>
</evidence>
<evidence type="ECO:0000256" key="3">
    <source>
        <dbReference type="ARBA" id="ARBA00022801"/>
    </source>
</evidence>
<dbReference type="CDD" id="cd04077">
    <property type="entry name" value="Peptidases_S8_PCSK9_ProteinaseK_like"/>
    <property type="match status" value="1"/>
</dbReference>
<feature type="active site" description="Charge relay system" evidence="5">
    <location>
        <position position="345"/>
    </location>
</feature>
<keyword evidence="4 5" id="KW-0720">Serine protease</keyword>
<dbReference type="PROSITE" id="PS51892">
    <property type="entry name" value="SUBTILASE"/>
    <property type="match status" value="1"/>
</dbReference>
<feature type="active site" description="Charge relay system" evidence="5">
    <location>
        <position position="188"/>
    </location>
</feature>
<dbReference type="SUPFAM" id="SSF52743">
    <property type="entry name" value="Subtilisin-like"/>
    <property type="match status" value="1"/>
</dbReference>
<evidence type="ECO:0000256" key="6">
    <source>
        <dbReference type="RuleBase" id="RU003355"/>
    </source>
</evidence>
<feature type="domain" description="Peptidase S8/S53" evidence="8">
    <location>
        <begin position="147"/>
        <end position="382"/>
    </location>
</feature>
<dbReference type="PANTHER" id="PTHR43806">
    <property type="entry name" value="PEPTIDASE S8"/>
    <property type="match status" value="1"/>
</dbReference>
<keyword evidence="3 5" id="KW-0378">Hydrolase</keyword>
<dbReference type="GO" id="GO:0016787">
    <property type="term" value="F:hydrolase activity"/>
    <property type="evidence" value="ECO:0007669"/>
    <property type="project" value="UniProtKB-KW"/>
</dbReference>